<keyword evidence="3" id="KW-0732">Signal</keyword>
<dbReference type="Gene3D" id="1.25.40.10">
    <property type="entry name" value="Tetratricopeptide repeat domain"/>
    <property type="match status" value="3"/>
</dbReference>
<accession>A0ABM7WP12</accession>
<evidence type="ECO:0000313" key="5">
    <source>
        <dbReference type="Proteomes" id="UP001162891"/>
    </source>
</evidence>
<dbReference type="Proteomes" id="UP001162891">
    <property type="component" value="Chromosome"/>
</dbReference>
<dbReference type="PROSITE" id="PS50005">
    <property type="entry name" value="TPR"/>
    <property type="match status" value="3"/>
</dbReference>
<dbReference type="PROSITE" id="PS51257">
    <property type="entry name" value="PROKAR_LIPOPROTEIN"/>
    <property type="match status" value="1"/>
</dbReference>
<dbReference type="EMBL" id="AP025591">
    <property type="protein sequence ID" value="BDG01211.1"/>
    <property type="molecule type" value="Genomic_DNA"/>
</dbReference>
<keyword evidence="1" id="KW-0802">TPR repeat</keyword>
<reference evidence="5" key="1">
    <citation type="journal article" date="2022" name="Int. J. Syst. Evol. Microbiol.">
        <title>Anaeromyxobacter oryzae sp. nov., Anaeromyxobacter diazotrophicus sp. nov. and Anaeromyxobacter paludicola sp. nov., isolated from paddy soils.</title>
        <authorList>
            <person name="Itoh H."/>
            <person name="Xu Z."/>
            <person name="Mise K."/>
            <person name="Masuda Y."/>
            <person name="Ushijima N."/>
            <person name="Hayakawa C."/>
            <person name="Shiratori Y."/>
            <person name="Senoo K."/>
        </authorList>
    </citation>
    <scope>NUCLEOTIDE SEQUENCE [LARGE SCALE GENOMIC DNA]</scope>
    <source>
        <strain evidence="5">Red232</strain>
    </source>
</reference>
<keyword evidence="5" id="KW-1185">Reference proteome</keyword>
<dbReference type="Pfam" id="PF13414">
    <property type="entry name" value="TPR_11"/>
    <property type="match status" value="1"/>
</dbReference>
<dbReference type="Pfam" id="PF13432">
    <property type="entry name" value="TPR_16"/>
    <property type="match status" value="1"/>
</dbReference>
<dbReference type="PANTHER" id="PTHR44998:SF1">
    <property type="entry name" value="UDP-N-ACETYLGLUCOSAMINE--PEPTIDE N-ACETYLGLUCOSAMINYLTRANSFERASE 110 KDA SUBUNIT"/>
    <property type="match status" value="1"/>
</dbReference>
<evidence type="ECO:0000256" key="1">
    <source>
        <dbReference type="PROSITE-ProRule" id="PRU00339"/>
    </source>
</evidence>
<dbReference type="SMART" id="SM00028">
    <property type="entry name" value="TPR"/>
    <property type="match status" value="4"/>
</dbReference>
<protein>
    <recommendedName>
        <fullName evidence="6">Tetratricopeptide repeat protein</fullName>
    </recommendedName>
</protein>
<dbReference type="PANTHER" id="PTHR44998">
    <property type="match status" value="1"/>
</dbReference>
<organism evidence="4 5">
    <name type="scientific">Anaeromyxobacter oryzae</name>
    <dbReference type="NCBI Taxonomy" id="2918170"/>
    <lineage>
        <taxon>Bacteria</taxon>
        <taxon>Pseudomonadati</taxon>
        <taxon>Myxococcota</taxon>
        <taxon>Myxococcia</taxon>
        <taxon>Myxococcales</taxon>
        <taxon>Cystobacterineae</taxon>
        <taxon>Anaeromyxobacteraceae</taxon>
        <taxon>Anaeromyxobacter</taxon>
    </lineage>
</organism>
<evidence type="ECO:0000313" key="4">
    <source>
        <dbReference type="EMBL" id="BDG01211.1"/>
    </source>
</evidence>
<dbReference type="RefSeq" id="WP_248357604.1">
    <property type="nucleotide sequence ID" value="NZ_AP025591.1"/>
</dbReference>
<evidence type="ECO:0000256" key="3">
    <source>
        <dbReference type="SAM" id="SignalP"/>
    </source>
</evidence>
<dbReference type="InterPro" id="IPR011990">
    <property type="entry name" value="TPR-like_helical_dom_sf"/>
</dbReference>
<dbReference type="InterPro" id="IPR019734">
    <property type="entry name" value="TPR_rpt"/>
</dbReference>
<sequence>MSRRSGTTRLARGAPMLLAVLLAACAGAGGPRPDVVGAQRELAGELIARRDYARAFAVADALCRAEPKRADGYLLRGIIYREQGLYPEAEGDLKEAVRLDPKSARAHSALAVLYDSRNGAEDALEHHRRAADLEPTTAAYLNNLGFSLFAHGRAREAVEVLRRAARSAPADPRIRNNLGFALAAVGDLTHAAEQFAYGGTPAEAKTNLGWAYERRAALPQAYDLYVEALRLDPGAAAARKNLARVAKDLGREIPPDVSPSAATPAAAAGTPPGA</sequence>
<evidence type="ECO:0008006" key="6">
    <source>
        <dbReference type="Google" id="ProtNLM"/>
    </source>
</evidence>
<feature type="repeat" description="TPR" evidence="1">
    <location>
        <begin position="104"/>
        <end position="137"/>
    </location>
</feature>
<dbReference type="SUPFAM" id="SSF48452">
    <property type="entry name" value="TPR-like"/>
    <property type="match status" value="1"/>
</dbReference>
<evidence type="ECO:0000256" key="2">
    <source>
        <dbReference type="SAM" id="MobiDB-lite"/>
    </source>
</evidence>
<feature type="compositionally biased region" description="Low complexity" evidence="2">
    <location>
        <begin position="258"/>
        <end position="274"/>
    </location>
</feature>
<name>A0ABM7WP12_9BACT</name>
<proteinExistence type="predicted"/>
<gene>
    <name evidence="4" type="ORF">AMOR_02070</name>
</gene>
<feature type="repeat" description="TPR" evidence="1">
    <location>
        <begin position="70"/>
        <end position="103"/>
    </location>
</feature>
<feature type="chain" id="PRO_5045475342" description="Tetratricopeptide repeat protein" evidence="3">
    <location>
        <begin position="29"/>
        <end position="274"/>
    </location>
</feature>
<feature type="signal peptide" evidence="3">
    <location>
        <begin position="1"/>
        <end position="28"/>
    </location>
</feature>
<feature type="region of interest" description="Disordered" evidence="2">
    <location>
        <begin position="251"/>
        <end position="274"/>
    </location>
</feature>
<feature type="repeat" description="TPR" evidence="1">
    <location>
        <begin position="202"/>
        <end position="235"/>
    </location>
</feature>